<dbReference type="InterPro" id="IPR051025">
    <property type="entry name" value="RhoGAP"/>
</dbReference>
<dbReference type="OrthoDB" id="3196451at2759"/>
<reference evidence="4" key="1">
    <citation type="submission" date="2022-07" db="EMBL/GenBank/DDBJ databases">
        <title>Phylogenomic reconstructions and comparative analyses of Kickxellomycotina fungi.</title>
        <authorList>
            <person name="Reynolds N.K."/>
            <person name="Stajich J.E."/>
            <person name="Barry K."/>
            <person name="Grigoriev I.V."/>
            <person name="Crous P."/>
            <person name="Smith M.E."/>
        </authorList>
    </citation>
    <scope>NUCLEOTIDE SEQUENCE</scope>
    <source>
        <strain evidence="4">NBRC 100468</strain>
    </source>
</reference>
<dbReference type="EMBL" id="JANBPU010000083">
    <property type="protein sequence ID" value="KAJ1917037.1"/>
    <property type="molecule type" value="Genomic_DNA"/>
</dbReference>
<evidence type="ECO:0000259" key="3">
    <source>
        <dbReference type="PROSITE" id="PS50238"/>
    </source>
</evidence>
<dbReference type="PANTHER" id="PTHR15228:SF25">
    <property type="entry name" value="F-BAR DOMAIN-CONTAINING PROTEIN"/>
    <property type="match status" value="1"/>
</dbReference>
<evidence type="ECO:0000256" key="2">
    <source>
        <dbReference type="SAM" id="MobiDB-lite"/>
    </source>
</evidence>
<keyword evidence="5" id="KW-1185">Reference proteome</keyword>
<dbReference type="PANTHER" id="PTHR15228">
    <property type="entry name" value="SPERMATHECAL PHYSIOLOGY VARIANT"/>
    <property type="match status" value="1"/>
</dbReference>
<organism evidence="4 5">
    <name type="scientific">Mycoemilia scoparia</name>
    <dbReference type="NCBI Taxonomy" id="417184"/>
    <lineage>
        <taxon>Eukaryota</taxon>
        <taxon>Fungi</taxon>
        <taxon>Fungi incertae sedis</taxon>
        <taxon>Zoopagomycota</taxon>
        <taxon>Kickxellomycotina</taxon>
        <taxon>Kickxellomycetes</taxon>
        <taxon>Kickxellales</taxon>
        <taxon>Kickxellaceae</taxon>
        <taxon>Mycoemilia</taxon>
    </lineage>
</organism>
<dbReference type="SMART" id="SM00324">
    <property type="entry name" value="RhoGAP"/>
    <property type="match status" value="1"/>
</dbReference>
<feature type="compositionally biased region" description="Polar residues" evidence="2">
    <location>
        <begin position="882"/>
        <end position="898"/>
    </location>
</feature>
<proteinExistence type="predicted"/>
<protein>
    <submittedName>
        <fullName evidence="4">GTPase activating protein (GAP) for Rho1p</fullName>
    </submittedName>
</protein>
<dbReference type="GO" id="GO:0005938">
    <property type="term" value="C:cell cortex"/>
    <property type="evidence" value="ECO:0007669"/>
    <property type="project" value="TreeGrafter"/>
</dbReference>
<feature type="domain" description="Rho-GAP" evidence="3">
    <location>
        <begin position="179"/>
        <end position="382"/>
    </location>
</feature>
<dbReference type="GO" id="GO:0007165">
    <property type="term" value="P:signal transduction"/>
    <property type="evidence" value="ECO:0007669"/>
    <property type="project" value="InterPro"/>
</dbReference>
<feature type="compositionally biased region" description="Polar residues" evidence="2">
    <location>
        <begin position="523"/>
        <end position="547"/>
    </location>
</feature>
<feature type="compositionally biased region" description="Low complexity" evidence="2">
    <location>
        <begin position="773"/>
        <end position="782"/>
    </location>
</feature>
<feature type="region of interest" description="Disordered" evidence="2">
    <location>
        <begin position="685"/>
        <end position="708"/>
    </location>
</feature>
<feature type="compositionally biased region" description="Polar residues" evidence="2">
    <location>
        <begin position="821"/>
        <end position="846"/>
    </location>
</feature>
<feature type="compositionally biased region" description="Low complexity" evidence="2">
    <location>
        <begin position="906"/>
        <end position="955"/>
    </location>
</feature>
<evidence type="ECO:0000313" key="4">
    <source>
        <dbReference type="EMBL" id="KAJ1917037.1"/>
    </source>
</evidence>
<dbReference type="GO" id="GO:0005096">
    <property type="term" value="F:GTPase activator activity"/>
    <property type="evidence" value="ECO:0007669"/>
    <property type="project" value="UniProtKB-KW"/>
</dbReference>
<evidence type="ECO:0000256" key="1">
    <source>
        <dbReference type="ARBA" id="ARBA00022468"/>
    </source>
</evidence>
<gene>
    <name evidence="4" type="primary">SAC7</name>
    <name evidence="4" type="ORF">H4219_003446</name>
</gene>
<name>A0A9W7ZUT6_9FUNG</name>
<dbReference type="SUPFAM" id="SSF48350">
    <property type="entry name" value="GTPase activation domain, GAP"/>
    <property type="match status" value="1"/>
</dbReference>
<keyword evidence="1" id="KW-0343">GTPase activation</keyword>
<feature type="region of interest" description="Disordered" evidence="2">
    <location>
        <begin position="724"/>
        <end position="960"/>
    </location>
</feature>
<feature type="region of interest" description="Disordered" evidence="2">
    <location>
        <begin position="508"/>
        <end position="625"/>
    </location>
</feature>
<dbReference type="InterPro" id="IPR000198">
    <property type="entry name" value="RhoGAP_dom"/>
</dbReference>
<evidence type="ECO:0000313" key="5">
    <source>
        <dbReference type="Proteomes" id="UP001150538"/>
    </source>
</evidence>
<sequence length="1036" mass="113272">MPATQRRAPGDYSNHSGSETSLPFALAHANDPGPDAKLEELAALEAKVEMESFQEAVGRTYGEHNVPRPNQSKPARLNRNNVHSMFSPDSSQLLNRHTQIQRESISGPIPPGALASVGLPKSSVSIPKNRFENNSPTHDKKSNVFVRLCGRNSSEGMRPRPKSEAIGSRTLLLDDLFGSPLEAAVLASGTKVGYFMGTGEPCIVPAITAICGKRLVNEGQQTTGIFRVAGSVTRSQKLQQEFDRTRDFGKNLDWTGYTMHDTATVFRRYLTNLPGPLISVEFYDRFRKVLRSGDDLERIEKYASLIYKLPVFQRHTLLYTLHILHIFSQEENTALTRMDASNLAAVFQPSLLVHPDHFMKPDEYKHSKPVVEFLITNVDKIMPPESIPKSMTLRAFLTCDPVLRKEIGLDEECKIITEQPIVFQAQCISDASGENPTSSISTFNSRRVPARLYDPSGANSGSTAALTTSAAAAIVSDRNSAAGSSRAYDTQPVDLLAAINYNYRTSINPGEAPYSSLPRRGETSSLYSLPPQSRSPGPQHPSLSSTALVGGGAPRRAESPQSGSLPGRFGGYNVINGSSEPTNSRFSPNFNQKDRRPSVLSSPPTRSEAVDGVLPQHPLKPINTSVSDQVDMNNAAARSNAVENALPRLSALLLSPDASKWLEQLPSTQPLPQSIAATTATITDASGNTNSRFGEIESLPPPPPERRFQPAVFNYASKASKMSALSRRLSKERKSGPAQIMKINTGKPQTPGSDDVDPSISATPSTGRPESPPTSRMTSPTSLKNTSKTSHTWGVSSGSLRNSSPVSKRGFFPFNRKSIHQDNNNNSIHSSTVAVYGSNHGSESNPTSSTDSKMTSDKNNNDNGRYDAPQLPPIPYHKLDSASRSSSPRETAAQNLNNYPGELYNQGYYGQQQQHHYQQQQQQDHQQQPPLTASSTQTSPPPTTSQNTATTTSNSNRPQSFRLLNFSRSDFDSNSIDSTSPRQFNRVSSPTAKTFSLGHTVEKQPKRESVGPITRLRRHWSKSRRNSRAKETLVSE</sequence>
<feature type="region of interest" description="Disordered" evidence="2">
    <location>
        <begin position="972"/>
        <end position="1036"/>
    </location>
</feature>
<dbReference type="GO" id="GO:0060237">
    <property type="term" value="P:regulation of fungal-type cell wall organization"/>
    <property type="evidence" value="ECO:0007669"/>
    <property type="project" value="TreeGrafter"/>
</dbReference>
<feature type="compositionally biased region" description="Polar residues" evidence="2">
    <location>
        <begin position="972"/>
        <end position="994"/>
    </location>
</feature>
<comment type="caution">
    <text evidence="4">The sequence shown here is derived from an EMBL/GenBank/DDBJ whole genome shotgun (WGS) entry which is preliminary data.</text>
</comment>
<feature type="compositionally biased region" description="Polar residues" evidence="2">
    <location>
        <begin position="783"/>
        <end position="806"/>
    </location>
</feature>
<dbReference type="Gene3D" id="1.10.555.10">
    <property type="entry name" value="Rho GTPase activation protein"/>
    <property type="match status" value="1"/>
</dbReference>
<dbReference type="PROSITE" id="PS50238">
    <property type="entry name" value="RHOGAP"/>
    <property type="match status" value="1"/>
</dbReference>
<accession>A0A9W7ZUT6</accession>
<dbReference type="AlphaFoldDB" id="A0A9W7ZUT6"/>
<dbReference type="Proteomes" id="UP001150538">
    <property type="component" value="Unassembled WGS sequence"/>
</dbReference>
<feature type="compositionally biased region" description="Basic and acidic residues" evidence="2">
    <location>
        <begin position="1000"/>
        <end position="1009"/>
    </location>
</feature>
<dbReference type="Pfam" id="PF00620">
    <property type="entry name" value="RhoGAP"/>
    <property type="match status" value="1"/>
</dbReference>
<dbReference type="InterPro" id="IPR008936">
    <property type="entry name" value="Rho_GTPase_activation_prot"/>
</dbReference>
<feature type="compositionally biased region" description="Polar residues" evidence="2">
    <location>
        <begin position="575"/>
        <end position="591"/>
    </location>
</feature>
<feature type="compositionally biased region" description="Basic residues" evidence="2">
    <location>
        <begin position="1015"/>
        <end position="1027"/>
    </location>
</feature>
<feature type="region of interest" description="Disordered" evidence="2">
    <location>
        <begin position="1"/>
        <end position="34"/>
    </location>
</feature>